<dbReference type="KEGG" id="psco:LY89DRAFT_695778"/>
<dbReference type="RefSeq" id="XP_018073471.1">
    <property type="nucleotide sequence ID" value="XM_018216786.1"/>
</dbReference>
<dbReference type="CDD" id="cd17323">
    <property type="entry name" value="MFS_Tpo1_MDR_like"/>
    <property type="match status" value="1"/>
</dbReference>
<evidence type="ECO:0000256" key="4">
    <source>
        <dbReference type="ARBA" id="ARBA00022989"/>
    </source>
</evidence>
<dbReference type="PROSITE" id="PS50850">
    <property type="entry name" value="MFS"/>
    <property type="match status" value="1"/>
</dbReference>
<dbReference type="InterPro" id="IPR036259">
    <property type="entry name" value="MFS_trans_sf"/>
</dbReference>
<dbReference type="FunFam" id="1.20.1250.20:FF:000082">
    <property type="entry name" value="MFS multidrug transporter, putative"/>
    <property type="match status" value="1"/>
</dbReference>
<keyword evidence="3 6" id="KW-0812">Transmembrane</keyword>
<dbReference type="InterPro" id="IPR005829">
    <property type="entry name" value="Sugar_transporter_CS"/>
</dbReference>
<dbReference type="PANTHER" id="PTHR23502">
    <property type="entry name" value="MAJOR FACILITATOR SUPERFAMILY"/>
    <property type="match status" value="1"/>
</dbReference>
<dbReference type="Proteomes" id="UP000070700">
    <property type="component" value="Unassembled WGS sequence"/>
</dbReference>
<feature type="transmembrane region" description="Helical" evidence="6">
    <location>
        <begin position="200"/>
        <end position="226"/>
    </location>
</feature>
<keyword evidence="9" id="KW-1185">Reference proteome</keyword>
<feature type="transmembrane region" description="Helical" evidence="6">
    <location>
        <begin position="362"/>
        <end position="381"/>
    </location>
</feature>
<protein>
    <submittedName>
        <fullName evidence="8">MFS general substrate transporter</fullName>
    </submittedName>
</protein>
<evidence type="ECO:0000313" key="9">
    <source>
        <dbReference type="Proteomes" id="UP000070700"/>
    </source>
</evidence>
<evidence type="ECO:0000259" key="7">
    <source>
        <dbReference type="PROSITE" id="PS50850"/>
    </source>
</evidence>
<proteinExistence type="inferred from homology"/>
<dbReference type="InterPro" id="IPR020846">
    <property type="entry name" value="MFS_dom"/>
</dbReference>
<dbReference type="PANTHER" id="PTHR23502:SF7">
    <property type="entry name" value="DRUG_PROTON ANTIPORTER YHK8-RELATED"/>
    <property type="match status" value="1"/>
</dbReference>
<evidence type="ECO:0000256" key="5">
    <source>
        <dbReference type="ARBA" id="ARBA00023136"/>
    </source>
</evidence>
<dbReference type="Pfam" id="PF07690">
    <property type="entry name" value="MFS_1"/>
    <property type="match status" value="1"/>
</dbReference>
<dbReference type="SUPFAM" id="SSF103473">
    <property type="entry name" value="MFS general substrate transporter"/>
    <property type="match status" value="1"/>
</dbReference>
<comment type="subcellular location">
    <subcellularLocation>
        <location evidence="1">Membrane</location>
        <topology evidence="1">Multi-pass membrane protein</topology>
    </subcellularLocation>
</comment>
<feature type="transmembrane region" description="Helical" evidence="6">
    <location>
        <begin position="42"/>
        <end position="66"/>
    </location>
</feature>
<keyword evidence="5 6" id="KW-0472">Membrane</keyword>
<dbReference type="PROSITE" id="PS00216">
    <property type="entry name" value="SUGAR_TRANSPORT_1"/>
    <property type="match status" value="1"/>
</dbReference>
<dbReference type="OrthoDB" id="3561359at2759"/>
<dbReference type="GO" id="GO:0140115">
    <property type="term" value="P:export across plasma membrane"/>
    <property type="evidence" value="ECO:0007669"/>
    <property type="project" value="UniProtKB-ARBA"/>
</dbReference>
<keyword evidence="4 6" id="KW-1133">Transmembrane helix</keyword>
<dbReference type="AlphaFoldDB" id="A0A194XG49"/>
<evidence type="ECO:0000256" key="3">
    <source>
        <dbReference type="ARBA" id="ARBA00022692"/>
    </source>
</evidence>
<evidence type="ECO:0000256" key="2">
    <source>
        <dbReference type="ARBA" id="ARBA00008335"/>
    </source>
</evidence>
<organism evidence="8 9">
    <name type="scientific">Mollisia scopiformis</name>
    <name type="common">Conifer needle endophyte fungus</name>
    <name type="synonym">Phialocephala scopiformis</name>
    <dbReference type="NCBI Taxonomy" id="149040"/>
    <lineage>
        <taxon>Eukaryota</taxon>
        <taxon>Fungi</taxon>
        <taxon>Dikarya</taxon>
        <taxon>Ascomycota</taxon>
        <taxon>Pezizomycotina</taxon>
        <taxon>Leotiomycetes</taxon>
        <taxon>Helotiales</taxon>
        <taxon>Mollisiaceae</taxon>
        <taxon>Mollisia</taxon>
    </lineage>
</organism>
<accession>A0A194XG49</accession>
<dbReference type="InterPro" id="IPR011701">
    <property type="entry name" value="MFS"/>
</dbReference>
<dbReference type="InParanoid" id="A0A194XG49"/>
<evidence type="ECO:0000256" key="6">
    <source>
        <dbReference type="SAM" id="Phobius"/>
    </source>
</evidence>
<gene>
    <name evidence="8" type="ORF">LY89DRAFT_695778</name>
</gene>
<dbReference type="Gene3D" id="1.20.1250.20">
    <property type="entry name" value="MFS general substrate transporter like domains"/>
    <property type="match status" value="1"/>
</dbReference>
<feature type="transmembrane region" description="Helical" evidence="6">
    <location>
        <begin position="314"/>
        <end position="333"/>
    </location>
</feature>
<feature type="transmembrane region" description="Helical" evidence="6">
    <location>
        <begin position="455"/>
        <end position="475"/>
    </location>
</feature>
<feature type="transmembrane region" description="Helical" evidence="6">
    <location>
        <begin position="109"/>
        <end position="128"/>
    </location>
</feature>
<evidence type="ECO:0000313" key="8">
    <source>
        <dbReference type="EMBL" id="KUJ19116.1"/>
    </source>
</evidence>
<evidence type="ECO:0000256" key="1">
    <source>
        <dbReference type="ARBA" id="ARBA00004141"/>
    </source>
</evidence>
<dbReference type="GO" id="GO:0022857">
    <property type="term" value="F:transmembrane transporter activity"/>
    <property type="evidence" value="ECO:0007669"/>
    <property type="project" value="InterPro"/>
</dbReference>
<name>A0A194XG49_MOLSC</name>
<reference evidence="8 9" key="1">
    <citation type="submission" date="2015-10" db="EMBL/GenBank/DDBJ databases">
        <title>Full genome of DAOMC 229536 Phialocephala scopiformis, a fungal endophyte of spruce producing the potent anti-insectan compound rugulosin.</title>
        <authorList>
            <consortium name="DOE Joint Genome Institute"/>
            <person name="Walker A.K."/>
            <person name="Frasz S.L."/>
            <person name="Seifert K.A."/>
            <person name="Miller J.D."/>
            <person name="Mondo S.J."/>
            <person name="Labutti K."/>
            <person name="Lipzen A."/>
            <person name="Dockter R."/>
            <person name="Kennedy M."/>
            <person name="Grigoriev I.V."/>
            <person name="Spatafora J.W."/>
        </authorList>
    </citation>
    <scope>NUCLEOTIDE SEQUENCE [LARGE SCALE GENOMIC DNA]</scope>
    <source>
        <strain evidence="8 9">CBS 120377</strain>
    </source>
</reference>
<feature type="domain" description="Major facilitator superfamily (MFS) profile" evidence="7">
    <location>
        <begin position="44"/>
        <end position="479"/>
    </location>
</feature>
<dbReference type="FunCoup" id="A0A194XG49">
    <property type="interactions" value="21"/>
</dbReference>
<dbReference type="GO" id="GO:0005886">
    <property type="term" value="C:plasma membrane"/>
    <property type="evidence" value="ECO:0007669"/>
    <property type="project" value="TreeGrafter"/>
</dbReference>
<comment type="similarity">
    <text evidence="2">Belongs to the major facilitator superfamily.</text>
</comment>
<feature type="transmembrane region" description="Helical" evidence="6">
    <location>
        <begin position="78"/>
        <end position="97"/>
    </location>
</feature>
<sequence length="491" mass="54497">MSSSNSDDEKATIPSPSEDEFLVKWDDNDHLNPQNLPVVRKWLITVAVCVGALAVTCGSSIYSAIYDQIIAEFHSSQEVVTLGLSLFVIGLAGGPMFVSPLSEFYGRRFIYIISMILYFIWNIPCATAQNMQTLLIGRFFDGLCGSAFMSVAAGTVTDLFAPQDIQAPMILFTITPFLGPVLGPLLGGFINSYVSWRWTFYVMLIWTGILSGVLIFVPETYAPVLLSQKAAAMRKSTGNESYYSASEKTRASRPLSVALKESLYRPFQLLFLEPMCTLLCIYSALLLGILYLFFGAFPLVFTTNHGFNLWQNGLTFLGLVVGQFLAAALNPFFRKNYLRLVAEQRAKEKEGEQQRPAPEFRLPPAIVGGILVPLSLFWFGWTTYSSVHWIVPIIGSVFFGTGMFLAFQGIWTFLVDAYPSYAASALAANVCARCVCAAAFPLFGDQMYTNLGYQWASSLLAFLALAMMPFPYLFYRYGKAIRARSKFAFSS</sequence>
<dbReference type="GO" id="GO:0042908">
    <property type="term" value="P:xenobiotic transport"/>
    <property type="evidence" value="ECO:0007669"/>
    <property type="project" value="UniProtKB-ARBA"/>
</dbReference>
<feature type="transmembrane region" description="Helical" evidence="6">
    <location>
        <begin position="387"/>
        <end position="414"/>
    </location>
</feature>
<feature type="transmembrane region" description="Helical" evidence="6">
    <location>
        <begin position="169"/>
        <end position="194"/>
    </location>
</feature>
<dbReference type="GeneID" id="28826512"/>
<dbReference type="EMBL" id="KQ947411">
    <property type="protein sequence ID" value="KUJ19116.1"/>
    <property type="molecule type" value="Genomic_DNA"/>
</dbReference>
<feature type="transmembrane region" description="Helical" evidence="6">
    <location>
        <begin position="269"/>
        <end position="294"/>
    </location>
</feature>